<evidence type="ECO:0000256" key="8">
    <source>
        <dbReference type="RuleBase" id="RU004020"/>
    </source>
</evidence>
<dbReference type="Gene3D" id="1.10.10.10">
    <property type="entry name" value="Winged helix-like DNA-binding domain superfamily/Winged helix DNA-binding domain"/>
    <property type="match status" value="1"/>
</dbReference>
<sequence>MIFENKYEFLSACFSLPCFLPVMAFNDKQVALTSSFRSFNSKVPIFLQKLYKIVDSPETNDAISWSDDGESFIVYDHERLARDYLPQWFKHNKYPSFVRQLNNYGFHKVPNLQQGVMNASMDVEQSQYAHPYFQRGKEDQLILIRPTKQAKDRPIIDFEQSSSSVPSSGAGQQLDMHAVLNGITAIRKQQTAITQDLSELKRSDQLLWEEALQARNRHTKLQDTVNRIVKFLATLITQPSGSGVAHPQPPRMMIEDSTTSKIGEVEEHEGDGTETEMASTLPKSSIETPSTAAPEASSFFTPATDSQYPSFIPSATIDPSIIPQPIPSPPPSPGKLSSAFDSMSASDWDMFSSLLNSSPSHTDFSKLPLFDMGQSPPRLPLTSSDNAFTQPLPSESLVKSPGSLNKSIGDIDNAVSALDCDIDFLSSALGIPSDGLPVGDDGIDFSAFFNYATPPPDILADVPDRSRHGSLQPDGQDVDPGDCPPMTAGLKRKLDTTDLEHPPVLPKPPPSSGLEDRGNIG</sequence>
<evidence type="ECO:0000256" key="9">
    <source>
        <dbReference type="SAM" id="MobiDB-lite"/>
    </source>
</evidence>
<dbReference type="AlphaFoldDB" id="A0A2H3EMM3"/>
<evidence type="ECO:0000256" key="3">
    <source>
        <dbReference type="ARBA" id="ARBA00023015"/>
    </source>
</evidence>
<feature type="compositionally biased region" description="Polar residues" evidence="9">
    <location>
        <begin position="276"/>
        <end position="291"/>
    </location>
</feature>
<evidence type="ECO:0000259" key="10">
    <source>
        <dbReference type="SMART" id="SM00415"/>
    </source>
</evidence>
<dbReference type="InParanoid" id="A0A2H3EMM3"/>
<dbReference type="PRINTS" id="PR00056">
    <property type="entry name" value="HSFDOMAIN"/>
</dbReference>
<comment type="similarity">
    <text evidence="2 8">Belongs to the HSF family.</text>
</comment>
<feature type="compositionally biased region" description="Pro residues" evidence="9">
    <location>
        <begin position="322"/>
        <end position="333"/>
    </location>
</feature>
<feature type="region of interest" description="Disordered" evidence="9">
    <location>
        <begin position="456"/>
        <end position="521"/>
    </location>
</feature>
<accession>A0A2H3EMM3</accession>
<keyword evidence="3" id="KW-0805">Transcription regulation</keyword>
<dbReference type="EMBL" id="KZ293645">
    <property type="protein sequence ID" value="PBL02008.1"/>
    <property type="molecule type" value="Genomic_DNA"/>
</dbReference>
<proteinExistence type="inferred from homology"/>
<gene>
    <name evidence="11" type="ORF">ARMGADRAFT_235630</name>
</gene>
<dbReference type="STRING" id="47427.A0A2H3EMM3"/>
<dbReference type="PANTHER" id="PTHR10015:SF427">
    <property type="entry name" value="HEAT SHOCK FACTOR PROTEIN"/>
    <property type="match status" value="1"/>
</dbReference>
<feature type="compositionally biased region" description="Basic and acidic residues" evidence="9">
    <location>
        <begin position="492"/>
        <end position="501"/>
    </location>
</feature>
<evidence type="ECO:0000256" key="2">
    <source>
        <dbReference type="ARBA" id="ARBA00006403"/>
    </source>
</evidence>
<dbReference type="Proteomes" id="UP000217790">
    <property type="component" value="Unassembled WGS sequence"/>
</dbReference>
<dbReference type="FunFam" id="1.10.10.10:FF:000027">
    <property type="entry name" value="Heat shock transcription factor 1"/>
    <property type="match status" value="1"/>
</dbReference>
<evidence type="ECO:0000256" key="4">
    <source>
        <dbReference type="ARBA" id="ARBA00023125"/>
    </source>
</evidence>
<evidence type="ECO:0000256" key="1">
    <source>
        <dbReference type="ARBA" id="ARBA00004123"/>
    </source>
</evidence>
<feature type="domain" description="HSF-type DNA-binding" evidence="10">
    <location>
        <begin position="42"/>
        <end position="147"/>
    </location>
</feature>
<dbReference type="GO" id="GO:0003700">
    <property type="term" value="F:DNA-binding transcription factor activity"/>
    <property type="evidence" value="ECO:0007669"/>
    <property type="project" value="InterPro"/>
</dbReference>
<dbReference type="PANTHER" id="PTHR10015">
    <property type="entry name" value="HEAT SHOCK TRANSCRIPTION FACTOR"/>
    <property type="match status" value="1"/>
</dbReference>
<keyword evidence="12" id="KW-1185">Reference proteome</keyword>
<protein>
    <recommendedName>
        <fullName evidence="10">HSF-type DNA-binding domain-containing protein</fullName>
    </recommendedName>
</protein>
<dbReference type="InterPro" id="IPR036388">
    <property type="entry name" value="WH-like_DNA-bd_sf"/>
</dbReference>
<dbReference type="SUPFAM" id="SSF46785">
    <property type="entry name" value="Winged helix' DNA-binding domain"/>
    <property type="match status" value="1"/>
</dbReference>
<evidence type="ECO:0000256" key="6">
    <source>
        <dbReference type="ARBA" id="ARBA00023242"/>
    </source>
</evidence>
<feature type="compositionally biased region" description="Polar residues" evidence="9">
    <location>
        <begin position="298"/>
        <end position="309"/>
    </location>
</feature>
<reference evidence="12" key="1">
    <citation type="journal article" date="2017" name="Nat. Ecol. Evol.">
        <title>Genome expansion and lineage-specific genetic innovations in the forest pathogenic fungi Armillaria.</title>
        <authorList>
            <person name="Sipos G."/>
            <person name="Prasanna A.N."/>
            <person name="Walter M.C."/>
            <person name="O'Connor E."/>
            <person name="Balint B."/>
            <person name="Krizsan K."/>
            <person name="Kiss B."/>
            <person name="Hess J."/>
            <person name="Varga T."/>
            <person name="Slot J."/>
            <person name="Riley R."/>
            <person name="Boka B."/>
            <person name="Rigling D."/>
            <person name="Barry K."/>
            <person name="Lee J."/>
            <person name="Mihaltcheva S."/>
            <person name="LaButti K."/>
            <person name="Lipzen A."/>
            <person name="Waldron R."/>
            <person name="Moloney N.M."/>
            <person name="Sperisen C."/>
            <person name="Kredics L."/>
            <person name="Vagvoelgyi C."/>
            <person name="Patrignani A."/>
            <person name="Fitzpatrick D."/>
            <person name="Nagy I."/>
            <person name="Doyle S."/>
            <person name="Anderson J.B."/>
            <person name="Grigoriev I.V."/>
            <person name="Gueldener U."/>
            <person name="Muensterkoetter M."/>
            <person name="Nagy L.G."/>
        </authorList>
    </citation>
    <scope>NUCLEOTIDE SEQUENCE [LARGE SCALE GENOMIC DNA]</scope>
    <source>
        <strain evidence="12">Ar21-2</strain>
    </source>
</reference>
<evidence type="ECO:0000256" key="5">
    <source>
        <dbReference type="ARBA" id="ARBA00023163"/>
    </source>
</evidence>
<keyword evidence="5" id="KW-0804">Transcription</keyword>
<name>A0A2H3EMM3_ARMGA</name>
<comment type="subcellular location">
    <subcellularLocation>
        <location evidence="1">Nucleus</location>
    </subcellularLocation>
</comment>
<keyword evidence="4" id="KW-0238">DNA-binding</keyword>
<comment type="subunit">
    <text evidence="7">Homotrimer. Homotrimerization increases the affinity of HSF1 to DNA. Interacts with transcriptional coregulator SSA1 on chromatin.</text>
</comment>
<dbReference type="InterPro" id="IPR000232">
    <property type="entry name" value="HSF_DNA-bd"/>
</dbReference>
<evidence type="ECO:0000313" key="11">
    <source>
        <dbReference type="EMBL" id="PBL02008.1"/>
    </source>
</evidence>
<evidence type="ECO:0000313" key="12">
    <source>
        <dbReference type="Proteomes" id="UP000217790"/>
    </source>
</evidence>
<keyword evidence="6" id="KW-0539">Nucleus</keyword>
<dbReference type="SMART" id="SM00415">
    <property type="entry name" value="HSF"/>
    <property type="match status" value="1"/>
</dbReference>
<feature type="region of interest" description="Disordered" evidence="9">
    <location>
        <begin position="266"/>
        <end position="340"/>
    </location>
</feature>
<organism evidence="11 12">
    <name type="scientific">Armillaria gallica</name>
    <name type="common">Bulbous honey fungus</name>
    <name type="synonym">Armillaria bulbosa</name>
    <dbReference type="NCBI Taxonomy" id="47427"/>
    <lineage>
        <taxon>Eukaryota</taxon>
        <taxon>Fungi</taxon>
        <taxon>Dikarya</taxon>
        <taxon>Basidiomycota</taxon>
        <taxon>Agaricomycotina</taxon>
        <taxon>Agaricomycetes</taxon>
        <taxon>Agaricomycetidae</taxon>
        <taxon>Agaricales</taxon>
        <taxon>Marasmiineae</taxon>
        <taxon>Physalacriaceae</taxon>
        <taxon>Armillaria</taxon>
    </lineage>
</organism>
<dbReference type="OMA" id="TNDAISW"/>
<dbReference type="GO" id="GO:0005634">
    <property type="term" value="C:nucleus"/>
    <property type="evidence" value="ECO:0007669"/>
    <property type="project" value="UniProtKB-SubCell"/>
</dbReference>
<dbReference type="OrthoDB" id="60033at2759"/>
<dbReference type="Pfam" id="PF00447">
    <property type="entry name" value="HSF_DNA-bind"/>
    <property type="match status" value="1"/>
</dbReference>
<evidence type="ECO:0000256" key="7">
    <source>
        <dbReference type="ARBA" id="ARBA00062171"/>
    </source>
</evidence>
<dbReference type="InterPro" id="IPR036390">
    <property type="entry name" value="WH_DNA-bd_sf"/>
</dbReference>
<dbReference type="GO" id="GO:0043565">
    <property type="term" value="F:sequence-specific DNA binding"/>
    <property type="evidence" value="ECO:0007669"/>
    <property type="project" value="InterPro"/>
</dbReference>